<evidence type="ECO:0000256" key="5">
    <source>
        <dbReference type="ARBA" id="ARBA00022989"/>
    </source>
</evidence>
<evidence type="ECO:0000256" key="3">
    <source>
        <dbReference type="ARBA" id="ARBA00022448"/>
    </source>
</evidence>
<dbReference type="OMA" id="WWTAFEV"/>
<dbReference type="eggNOG" id="ENOG502QU2F">
    <property type="taxonomic scope" value="Eukaryota"/>
</dbReference>
<feature type="transmembrane region" description="Helical" evidence="8">
    <location>
        <begin position="208"/>
        <end position="230"/>
    </location>
</feature>
<dbReference type="PROSITE" id="PS50283">
    <property type="entry name" value="NA_SOLUT_SYMP_3"/>
    <property type="match status" value="1"/>
</dbReference>
<dbReference type="InterPro" id="IPR050277">
    <property type="entry name" value="Sodium:Solute_Symporter"/>
</dbReference>
<feature type="transmembrane region" description="Helical" evidence="8">
    <location>
        <begin position="293"/>
        <end position="313"/>
    </location>
</feature>
<dbReference type="PANTHER" id="PTHR48086:SF10">
    <property type="entry name" value="AGR155CP"/>
    <property type="match status" value="1"/>
</dbReference>
<evidence type="ECO:0000256" key="2">
    <source>
        <dbReference type="ARBA" id="ARBA00006434"/>
    </source>
</evidence>
<evidence type="ECO:0000256" key="1">
    <source>
        <dbReference type="ARBA" id="ARBA00004141"/>
    </source>
</evidence>
<comment type="caution">
    <text evidence="9">The sequence shown here is derived from an EMBL/GenBank/DDBJ whole genome shotgun (WGS) entry which is preliminary data.</text>
</comment>
<keyword evidence="3" id="KW-0813">Transport</keyword>
<reference evidence="9 10" key="1">
    <citation type="journal article" date="2013" name="BMC Genomics">
        <title>Genome sequence and analysis of methylotrophic yeast Hansenula polymorpha DL1.</title>
        <authorList>
            <person name="Ravin N.V."/>
            <person name="Eldarov M.A."/>
            <person name="Kadnikov V.V."/>
            <person name="Beletsky A.V."/>
            <person name="Schneider J."/>
            <person name="Mardanova E.S."/>
            <person name="Smekalova E.M."/>
            <person name="Zvereva M.I."/>
            <person name="Dontsova O.A."/>
            <person name="Mardanov A.V."/>
            <person name="Skryabin K.G."/>
        </authorList>
    </citation>
    <scope>NUCLEOTIDE SEQUENCE [LARGE SCALE GENOMIC DNA]</scope>
    <source>
        <strain evidence="10">ATCC 26012 / BCRC 20466 / JCM 22074 / NRRL Y-7560 / DL-1</strain>
    </source>
</reference>
<dbReference type="Proteomes" id="UP000008673">
    <property type="component" value="Unassembled WGS sequence"/>
</dbReference>
<feature type="transmembrane region" description="Helical" evidence="8">
    <location>
        <begin position="391"/>
        <end position="412"/>
    </location>
</feature>
<dbReference type="GeneID" id="25773836"/>
<dbReference type="InterPro" id="IPR038377">
    <property type="entry name" value="Na/Glc_symporter_sf"/>
</dbReference>
<dbReference type="Pfam" id="PF00474">
    <property type="entry name" value="SSF"/>
    <property type="match status" value="1"/>
</dbReference>
<feature type="transmembrane region" description="Helical" evidence="8">
    <location>
        <begin position="98"/>
        <end position="120"/>
    </location>
</feature>
<organism evidence="9 10">
    <name type="scientific">Ogataea parapolymorpha (strain ATCC 26012 / BCRC 20466 / JCM 22074 / NRRL Y-7560 / DL-1)</name>
    <name type="common">Yeast</name>
    <name type="synonym">Hansenula polymorpha</name>
    <dbReference type="NCBI Taxonomy" id="871575"/>
    <lineage>
        <taxon>Eukaryota</taxon>
        <taxon>Fungi</taxon>
        <taxon>Dikarya</taxon>
        <taxon>Ascomycota</taxon>
        <taxon>Saccharomycotina</taxon>
        <taxon>Pichiomycetes</taxon>
        <taxon>Pichiales</taxon>
        <taxon>Pichiaceae</taxon>
        <taxon>Ogataea</taxon>
    </lineage>
</organism>
<feature type="transmembrane region" description="Helical" evidence="8">
    <location>
        <begin position="242"/>
        <end position="268"/>
    </location>
</feature>
<keyword evidence="4 8" id="KW-0812">Transmembrane</keyword>
<evidence type="ECO:0000256" key="6">
    <source>
        <dbReference type="ARBA" id="ARBA00023136"/>
    </source>
</evidence>
<evidence type="ECO:0000313" key="10">
    <source>
        <dbReference type="Proteomes" id="UP000008673"/>
    </source>
</evidence>
<dbReference type="HOGENOM" id="CLU_023225_0_0_1"/>
<feature type="transmembrane region" description="Helical" evidence="8">
    <location>
        <begin position="30"/>
        <end position="50"/>
    </location>
</feature>
<dbReference type="AlphaFoldDB" id="W1QFY4"/>
<comment type="similarity">
    <text evidence="2 7">Belongs to the sodium:solute symporter (SSF) (TC 2.A.21) family.</text>
</comment>
<sequence>MLVTGVAIALYHNDKKTFLSSNGTRTGLPLALNFIASAMGCGILTTYTQIANIAGIHGLLVYTISGAIPIFLFSLFGPMIRRRCPEGFVLTEWVFQRFGPVTALYLSAFTIFTMFLFMLSELTAIEYAIEALTGLDATPAMVVECVVTTIYTFLGGFHVSFITDAFQAAFVLVLLVIGVVGYATSIHIDMDLKHATEDQLLHANKLGWMLLYILPVAIITNDCFLSGFWLRTFAAKTDKDLYIGASIAAVVAGIVCTLVGLPGILAVWTGDMKVYDENGSNAFFILVSKMDNWVIGVILIFSIGISTATFDSLQSATTSSISNDFFRNKVNIMWVRFIVILVMVPSIVVAVKAAANVLQIYLIADLVSASVIPIIFLGLSKRFDFLRGLDVMVGGLGALVAVFIYGTIYYGNAKEGARLLLIWNGIYSDKDWGAFGAFVIAPIGGCLIGFACAAIRISVLKIKDKITGIDRLPEVEVQQELLEDDESLKKSKLKALAVGLV</sequence>
<feature type="transmembrane region" description="Helical" evidence="8">
    <location>
        <begin position="334"/>
        <end position="354"/>
    </location>
</feature>
<dbReference type="EMBL" id="AEOI02000008">
    <property type="protein sequence ID" value="ESW98798.1"/>
    <property type="molecule type" value="Genomic_DNA"/>
</dbReference>
<name>W1QFY4_OGAPD</name>
<dbReference type="RefSeq" id="XP_013934681.1">
    <property type="nucleotide sequence ID" value="XM_014079206.1"/>
</dbReference>
<feature type="transmembrane region" description="Helical" evidence="8">
    <location>
        <begin position="140"/>
        <end position="161"/>
    </location>
</feature>
<feature type="transmembrane region" description="Helical" evidence="8">
    <location>
        <begin position="360"/>
        <end position="379"/>
    </location>
</feature>
<protein>
    <submittedName>
        <fullName evidence="9">Urea transporter</fullName>
    </submittedName>
</protein>
<feature type="transmembrane region" description="Helical" evidence="8">
    <location>
        <begin position="168"/>
        <end position="188"/>
    </location>
</feature>
<feature type="transmembrane region" description="Helical" evidence="8">
    <location>
        <begin position="432"/>
        <end position="455"/>
    </location>
</feature>
<evidence type="ECO:0000256" key="7">
    <source>
        <dbReference type="RuleBase" id="RU362091"/>
    </source>
</evidence>
<dbReference type="InterPro" id="IPR001734">
    <property type="entry name" value="Na/solute_symporter"/>
</dbReference>
<dbReference type="STRING" id="871575.W1QFY4"/>
<dbReference type="GO" id="GO:0015606">
    <property type="term" value="F:spermidine transmembrane transporter activity"/>
    <property type="evidence" value="ECO:0007669"/>
    <property type="project" value="TreeGrafter"/>
</dbReference>
<keyword evidence="5 8" id="KW-1133">Transmembrane helix</keyword>
<evidence type="ECO:0000256" key="8">
    <source>
        <dbReference type="SAM" id="Phobius"/>
    </source>
</evidence>
<dbReference type="Gene3D" id="1.20.1730.10">
    <property type="entry name" value="Sodium/glucose cotransporter"/>
    <property type="match status" value="1"/>
</dbReference>
<proteinExistence type="inferred from homology"/>
<keyword evidence="10" id="KW-1185">Reference proteome</keyword>
<dbReference type="KEGG" id="opa:HPODL_04408"/>
<evidence type="ECO:0000256" key="4">
    <source>
        <dbReference type="ARBA" id="ARBA00022692"/>
    </source>
</evidence>
<comment type="subcellular location">
    <subcellularLocation>
        <location evidence="1">Membrane</location>
        <topology evidence="1">Multi-pass membrane protein</topology>
    </subcellularLocation>
</comment>
<dbReference type="PANTHER" id="PTHR48086">
    <property type="entry name" value="SODIUM/PROLINE SYMPORTER-RELATED"/>
    <property type="match status" value="1"/>
</dbReference>
<keyword evidence="6 8" id="KW-0472">Membrane</keyword>
<dbReference type="OrthoDB" id="6132759at2759"/>
<gene>
    <name evidence="9" type="ORF">HPODL_04408</name>
</gene>
<accession>W1QFY4</accession>
<evidence type="ECO:0000313" key="9">
    <source>
        <dbReference type="EMBL" id="ESW98798.1"/>
    </source>
</evidence>
<feature type="transmembrane region" description="Helical" evidence="8">
    <location>
        <begin position="56"/>
        <end position="77"/>
    </location>
</feature>
<dbReference type="GO" id="GO:0005886">
    <property type="term" value="C:plasma membrane"/>
    <property type="evidence" value="ECO:0007669"/>
    <property type="project" value="TreeGrafter"/>
</dbReference>